<dbReference type="PANTHER" id="PTHR11228">
    <property type="entry name" value="RADICAL SAM DOMAIN PROTEIN"/>
    <property type="match status" value="1"/>
</dbReference>
<dbReference type="RefSeq" id="WP_267150581.1">
    <property type="nucleotide sequence ID" value="NZ_JAPMLT010000002.1"/>
</dbReference>
<dbReference type="EMBL" id="JAPMLT010000002">
    <property type="protein sequence ID" value="MCX7569336.1"/>
    <property type="molecule type" value="Genomic_DNA"/>
</dbReference>
<keyword evidence="7" id="KW-1185">Reference proteome</keyword>
<dbReference type="InterPro" id="IPR058240">
    <property type="entry name" value="rSAM_sf"/>
</dbReference>
<keyword evidence="1" id="KW-0949">S-adenosyl-L-methionine</keyword>
<dbReference type="PROSITE" id="PS51918">
    <property type="entry name" value="RADICAL_SAM"/>
    <property type="match status" value="1"/>
</dbReference>
<evidence type="ECO:0000256" key="2">
    <source>
        <dbReference type="ARBA" id="ARBA00022723"/>
    </source>
</evidence>
<dbReference type="InterPro" id="IPR013785">
    <property type="entry name" value="Aldolase_TIM"/>
</dbReference>
<dbReference type="CDD" id="cd01335">
    <property type="entry name" value="Radical_SAM"/>
    <property type="match status" value="1"/>
</dbReference>
<evidence type="ECO:0000313" key="7">
    <source>
        <dbReference type="Proteomes" id="UP001208017"/>
    </source>
</evidence>
<dbReference type="InterPro" id="IPR007197">
    <property type="entry name" value="rSAM"/>
</dbReference>
<keyword evidence="2" id="KW-0479">Metal-binding</keyword>
<keyword evidence="3" id="KW-0408">Iron</keyword>
<sequence>MTTTDYSYLQKATPRQIDRLASHLLRRYREKEQKSGLSIVYDITYICNQACPGCCVSAIAYKKGTEIAPESHGHDFQGISKVLHKIRAYLDSRPDLPFFLDFGGGELTLRPDWKDIVRLASELFGRESVGMNTNGTRASVEDLLEIEPYISYIGISIDGLEEYHNRWRKTVEGVNSYQKTMTLISQMIEHPSLRDKLDITTVPTKDNLAQIPDLMRELHALGIRHYSVHRAMQVGRFWERDELLPGKEDYFDLLLRLIETGEELGMNVHLHHSIESIYTALLLGHNTYAGDNIGNPDRKASLGIDPWGRVFFDPWCTVAPWDKLASSSLLDDGMDFEDILRSHGGVQDLIDSYCRIETRCQGCPVACSGGNRIASAAQHIRSTRGLKASAVTRDDLLGALAAVDPACPLYRDGDTFAPPDDADLLDVLRPFREAARGAAQK</sequence>
<gene>
    <name evidence="6" type="ORF">OS242_05135</name>
</gene>
<evidence type="ECO:0000313" key="6">
    <source>
        <dbReference type="EMBL" id="MCX7569336.1"/>
    </source>
</evidence>
<dbReference type="SFLD" id="SFLDS00029">
    <property type="entry name" value="Radical_SAM"/>
    <property type="match status" value="1"/>
</dbReference>
<proteinExistence type="predicted"/>
<dbReference type="PANTHER" id="PTHR11228:SF7">
    <property type="entry name" value="PQQA PEPTIDE CYCLASE"/>
    <property type="match status" value="1"/>
</dbReference>
<evidence type="ECO:0000259" key="5">
    <source>
        <dbReference type="PROSITE" id="PS51918"/>
    </source>
</evidence>
<protein>
    <submittedName>
        <fullName evidence="6">Radical SAM protein</fullName>
    </submittedName>
</protein>
<dbReference type="Pfam" id="PF04055">
    <property type="entry name" value="Radical_SAM"/>
    <property type="match status" value="1"/>
</dbReference>
<comment type="caution">
    <text evidence="6">The sequence shown here is derived from an EMBL/GenBank/DDBJ whole genome shotgun (WGS) entry which is preliminary data.</text>
</comment>
<evidence type="ECO:0000256" key="1">
    <source>
        <dbReference type="ARBA" id="ARBA00022691"/>
    </source>
</evidence>
<dbReference type="Proteomes" id="UP001208017">
    <property type="component" value="Unassembled WGS sequence"/>
</dbReference>
<dbReference type="SFLD" id="SFLDG01067">
    <property type="entry name" value="SPASM/twitch_domain_containing"/>
    <property type="match status" value="1"/>
</dbReference>
<feature type="domain" description="Radical SAM core" evidence="5">
    <location>
        <begin position="33"/>
        <end position="275"/>
    </location>
</feature>
<keyword evidence="4" id="KW-0411">Iron-sulfur</keyword>
<dbReference type="Gene3D" id="3.20.20.70">
    <property type="entry name" value="Aldolase class I"/>
    <property type="match status" value="1"/>
</dbReference>
<organism evidence="6 7">
    <name type="scientific">Tumebacillus lacus</name>
    <dbReference type="NCBI Taxonomy" id="2995335"/>
    <lineage>
        <taxon>Bacteria</taxon>
        <taxon>Bacillati</taxon>
        <taxon>Bacillota</taxon>
        <taxon>Bacilli</taxon>
        <taxon>Bacillales</taxon>
        <taxon>Alicyclobacillaceae</taxon>
        <taxon>Tumebacillus</taxon>
    </lineage>
</organism>
<dbReference type="InterPro" id="IPR050377">
    <property type="entry name" value="Radical_SAM_PqqE_MftC-like"/>
</dbReference>
<accession>A0ABT3WYQ6</accession>
<dbReference type="SUPFAM" id="SSF102114">
    <property type="entry name" value="Radical SAM enzymes"/>
    <property type="match status" value="1"/>
</dbReference>
<evidence type="ECO:0000256" key="4">
    <source>
        <dbReference type="ARBA" id="ARBA00023014"/>
    </source>
</evidence>
<evidence type="ECO:0000256" key="3">
    <source>
        <dbReference type="ARBA" id="ARBA00023004"/>
    </source>
</evidence>
<name>A0ABT3WYQ6_9BACL</name>
<reference evidence="6 7" key="1">
    <citation type="submission" date="2022-11" db="EMBL/GenBank/DDBJ databases">
        <title>Study of microbial diversity in lake waters.</title>
        <authorList>
            <person name="Zhang J."/>
        </authorList>
    </citation>
    <scope>NUCLEOTIDE SEQUENCE [LARGE SCALE GENOMIC DNA]</scope>
    <source>
        <strain evidence="6 7">DT12</strain>
    </source>
</reference>